<evidence type="ECO:0000256" key="2">
    <source>
        <dbReference type="ARBA" id="ARBA00023015"/>
    </source>
</evidence>
<dbReference type="Pfam" id="PF00072">
    <property type="entry name" value="Response_reg"/>
    <property type="match status" value="1"/>
</dbReference>
<keyword evidence="2" id="KW-0805">Transcription regulation</keyword>
<dbReference type="GO" id="GO:0003677">
    <property type="term" value="F:DNA binding"/>
    <property type="evidence" value="ECO:0007669"/>
    <property type="project" value="UniProtKB-KW"/>
</dbReference>
<sequence length="215" mass="23678">MSQPDNTLRIAMVEDHPVVVEGLRRILAQEMPHAALLEFNTGETFLQHLREAQHLVTLALLDITLPDTNGVELCQKAKNLSPDTCVLGFSNHNDRALIMQMLSSGASGYLLKNVGAPELMQCVREALNGQMAFSDEVKKIIARPSAAHVKAVPPLTKREKQILRMIADGKTSADIAAELLVSPFTIETHRRNLMQKFDVNNAAALIRLAAQLQLI</sequence>
<feature type="modified residue" description="4-aspartylphosphate" evidence="5">
    <location>
        <position position="62"/>
    </location>
</feature>
<proteinExistence type="predicted"/>
<dbReference type="InterPro" id="IPR016032">
    <property type="entry name" value="Sig_transdc_resp-reg_C-effctor"/>
</dbReference>
<dbReference type="GO" id="GO:0006355">
    <property type="term" value="P:regulation of DNA-templated transcription"/>
    <property type="evidence" value="ECO:0007669"/>
    <property type="project" value="InterPro"/>
</dbReference>
<dbReference type="Proteomes" id="UP001319180">
    <property type="component" value="Unassembled WGS sequence"/>
</dbReference>
<dbReference type="AlphaFoldDB" id="A0AAP2DC75"/>
<dbReference type="InterPro" id="IPR001789">
    <property type="entry name" value="Sig_transdc_resp-reg_receiver"/>
</dbReference>
<feature type="domain" description="Response regulatory" evidence="7">
    <location>
        <begin position="9"/>
        <end position="127"/>
    </location>
</feature>
<dbReference type="InterPro" id="IPR000792">
    <property type="entry name" value="Tscrpt_reg_LuxR_C"/>
</dbReference>
<keyword evidence="1 5" id="KW-0597">Phosphoprotein</keyword>
<protein>
    <submittedName>
        <fullName evidence="8">Response regulator transcription factor</fullName>
    </submittedName>
</protein>
<dbReference type="CDD" id="cd06170">
    <property type="entry name" value="LuxR_C_like"/>
    <property type="match status" value="1"/>
</dbReference>
<evidence type="ECO:0000259" key="6">
    <source>
        <dbReference type="PROSITE" id="PS50043"/>
    </source>
</evidence>
<evidence type="ECO:0000256" key="3">
    <source>
        <dbReference type="ARBA" id="ARBA00023125"/>
    </source>
</evidence>
<keyword evidence="3" id="KW-0238">DNA-binding</keyword>
<dbReference type="InterPro" id="IPR036388">
    <property type="entry name" value="WH-like_DNA-bd_sf"/>
</dbReference>
<evidence type="ECO:0000256" key="1">
    <source>
        <dbReference type="ARBA" id="ARBA00022553"/>
    </source>
</evidence>
<feature type="domain" description="HTH luxR-type" evidence="6">
    <location>
        <begin position="148"/>
        <end position="213"/>
    </location>
</feature>
<dbReference type="CDD" id="cd17535">
    <property type="entry name" value="REC_NarL-like"/>
    <property type="match status" value="1"/>
</dbReference>
<dbReference type="SUPFAM" id="SSF52172">
    <property type="entry name" value="CheY-like"/>
    <property type="match status" value="1"/>
</dbReference>
<dbReference type="RefSeq" id="WP_254091219.1">
    <property type="nucleotide sequence ID" value="NZ_JAHESC010000022.1"/>
</dbReference>
<dbReference type="InterPro" id="IPR058245">
    <property type="entry name" value="NreC/VraR/RcsB-like_REC"/>
</dbReference>
<dbReference type="PROSITE" id="PS50110">
    <property type="entry name" value="RESPONSE_REGULATORY"/>
    <property type="match status" value="1"/>
</dbReference>
<dbReference type="PROSITE" id="PS00622">
    <property type="entry name" value="HTH_LUXR_1"/>
    <property type="match status" value="1"/>
</dbReference>
<evidence type="ECO:0000259" key="7">
    <source>
        <dbReference type="PROSITE" id="PS50110"/>
    </source>
</evidence>
<dbReference type="EMBL" id="JAHESC010000022">
    <property type="protein sequence ID" value="MBT1687990.1"/>
    <property type="molecule type" value="Genomic_DNA"/>
</dbReference>
<dbReference type="InterPro" id="IPR011006">
    <property type="entry name" value="CheY-like_superfamily"/>
</dbReference>
<dbReference type="GO" id="GO:0000160">
    <property type="term" value="P:phosphorelay signal transduction system"/>
    <property type="evidence" value="ECO:0007669"/>
    <property type="project" value="InterPro"/>
</dbReference>
<dbReference type="Gene3D" id="1.10.10.10">
    <property type="entry name" value="Winged helix-like DNA-binding domain superfamily/Winged helix DNA-binding domain"/>
    <property type="match status" value="1"/>
</dbReference>
<dbReference type="PROSITE" id="PS50043">
    <property type="entry name" value="HTH_LUXR_2"/>
    <property type="match status" value="1"/>
</dbReference>
<dbReference type="Gene3D" id="3.40.50.2300">
    <property type="match status" value="1"/>
</dbReference>
<reference evidence="8 9" key="1">
    <citation type="submission" date="2021-05" db="EMBL/GenBank/DDBJ databases">
        <title>A Polyphasic approach of four new species of the genus Ohtaekwangia: Ohtaekwangia histidinii sp. nov., Ohtaekwangia cretensis sp. nov., Ohtaekwangia indiensis sp. nov., Ohtaekwangia reichenbachii sp. nov. from diverse environment.</title>
        <authorList>
            <person name="Octaviana S."/>
        </authorList>
    </citation>
    <scope>NUCLEOTIDE SEQUENCE [LARGE SCALE GENOMIC DNA]</scope>
    <source>
        <strain evidence="8 9">PWU37</strain>
    </source>
</reference>
<keyword evidence="4" id="KW-0804">Transcription</keyword>
<evidence type="ECO:0000256" key="4">
    <source>
        <dbReference type="ARBA" id="ARBA00023163"/>
    </source>
</evidence>
<comment type="caution">
    <text evidence="8">The sequence shown here is derived from an EMBL/GenBank/DDBJ whole genome shotgun (WGS) entry which is preliminary data.</text>
</comment>
<dbReference type="PANTHER" id="PTHR44688:SF16">
    <property type="entry name" value="DNA-BINDING TRANSCRIPTIONAL ACTIVATOR DEVR_DOSR"/>
    <property type="match status" value="1"/>
</dbReference>
<dbReference type="SUPFAM" id="SSF46894">
    <property type="entry name" value="C-terminal effector domain of the bipartite response regulators"/>
    <property type="match status" value="1"/>
</dbReference>
<keyword evidence="9" id="KW-1185">Reference proteome</keyword>
<name>A0AAP2DC75_9BACT</name>
<dbReference type="PANTHER" id="PTHR44688">
    <property type="entry name" value="DNA-BINDING TRANSCRIPTIONAL ACTIVATOR DEVR_DOSR"/>
    <property type="match status" value="1"/>
</dbReference>
<dbReference type="SMART" id="SM00448">
    <property type="entry name" value="REC"/>
    <property type="match status" value="1"/>
</dbReference>
<organism evidence="8 9">
    <name type="scientific">Dawidia soli</name>
    <dbReference type="NCBI Taxonomy" id="2782352"/>
    <lineage>
        <taxon>Bacteria</taxon>
        <taxon>Pseudomonadati</taxon>
        <taxon>Bacteroidota</taxon>
        <taxon>Cytophagia</taxon>
        <taxon>Cytophagales</taxon>
        <taxon>Chryseotaleaceae</taxon>
        <taxon>Dawidia</taxon>
    </lineage>
</organism>
<evidence type="ECO:0000313" key="9">
    <source>
        <dbReference type="Proteomes" id="UP001319180"/>
    </source>
</evidence>
<dbReference type="SMART" id="SM00421">
    <property type="entry name" value="HTH_LUXR"/>
    <property type="match status" value="1"/>
</dbReference>
<dbReference type="PRINTS" id="PR00038">
    <property type="entry name" value="HTHLUXR"/>
</dbReference>
<evidence type="ECO:0000256" key="5">
    <source>
        <dbReference type="PROSITE-ProRule" id="PRU00169"/>
    </source>
</evidence>
<gene>
    <name evidence="8" type="ORF">KK078_15580</name>
</gene>
<dbReference type="Pfam" id="PF00196">
    <property type="entry name" value="GerE"/>
    <property type="match status" value="1"/>
</dbReference>
<accession>A0AAP2DC75</accession>
<evidence type="ECO:0000313" key="8">
    <source>
        <dbReference type="EMBL" id="MBT1687990.1"/>
    </source>
</evidence>